<reference evidence="1 2" key="1">
    <citation type="submission" date="2016-08" db="EMBL/GenBank/DDBJ databases">
        <title>Genome sequence of Clavibacter michiganensis spp. strain CASJ009.</title>
        <authorList>
            <person name="Thapa S.P."/>
            <person name="Coaker G."/>
        </authorList>
    </citation>
    <scope>NUCLEOTIDE SEQUENCE [LARGE SCALE GENOMIC DNA]</scope>
    <source>
        <strain evidence="1">CASJ009</strain>
    </source>
</reference>
<protein>
    <recommendedName>
        <fullName evidence="3">Tubulin-like protein</fullName>
    </recommendedName>
</protein>
<comment type="caution">
    <text evidence="1">The sequence shown here is derived from an EMBL/GenBank/DDBJ whole genome shotgun (WGS) entry which is preliminary data.</text>
</comment>
<name>A0A251XQU2_9MICO</name>
<dbReference type="AlphaFoldDB" id="A0A251XQU2"/>
<accession>A0A251XQU2</accession>
<sequence>MLKPFLLIGVGGSGGKTLRGIKYQLELKLQQLGWKDGIPAAWQFLHFDTPTVQDGTEFPAPFLPRQDYRGLVSTAATYEIIHGTITNAHSTNRELAADIGRQLPDPRFVRVDVTKGAGQYRAVGRAVALAATKDIAAAARNAINRLNDATALAELQTLGAHLGARDDGGDTSPTVIAISSIAGGSGAGQFLDVIEVVKSTVKQYQWANEFFSILYAPDVFDQLGVTAGMPGNALAAIAETMNGYWTDTPSPATIELLRTQGVAPSYGSAMDRVGAAYPFIVGRSNSKVTFEDQTAVYNAVATSLTAWITDERVQADMVQYSSGNWQARSAANVLPDTTGLRSPSGRNSPPFSSIGFGRVTLGRERFLEYAAERLARSAVDRMLTAHIEDDPMLERMTEREHVERTADSEYQRFLRDLRLNEETEAHNDVTDALRDRAELDALLGELYRRADEQLNDPASLDRAGGADLSTWTDRLMSAYGTLSPRLLQRDSDARQHRLDEWIRTMPAHILTTVSEHVAGQGLPVAVAMLGRLERALQSTIGGLEAESRQNREWTEGLRSYVADDLRTSINQQSIRPDSDAFRQALSRLQQGLEWESEARLRHSAAGLLTELRDTLLVPLAAHLQGSLIALRQRVSARKTADDRENDYEFWPTRVDATVPRKYYPAPNERLLLDAGDYPEEFERLVLASVDGRAKYQDAVLEVIRTMLVGTRLGEEDRGDALPWSLIENPRAWKPKVTAEADLSRAAQTPRFEVASEPEHYAARAREWMKRDGTPFNAYIGEDLRSFFDEDALAPDVFAPRRERFREQLQSALGAAEPLVKLNPALLRTVHDKAVNESTSLVFSSIPFREGTKMHAVTKGVLAQMGVWDDATSDSWFKDQRVDSIEVFAMSGFPYEPVVMDSVMEPITRGWLEQSNLTSSRDAFWQFKRSRLLGESIPADPSVISAMIRGWYVAKTLGRLSVHDDRGEKGPKLGVWDPRSRTVAHFPYPLLSGEEEVPPLDYPGVVLESLSLAMALSNNAGTLEPLLPYQVLAALGGSGGTSRALGDWIRHGALDAGADQPAAARAGDAAGTLESRRDAVQRYLSAELDGFERKVVHQADLVSVYSYPVTWEMRDRFVEELRSLISSTSSTVPEDSGV</sequence>
<evidence type="ECO:0000313" key="2">
    <source>
        <dbReference type="Proteomes" id="UP000195106"/>
    </source>
</evidence>
<evidence type="ECO:0008006" key="3">
    <source>
        <dbReference type="Google" id="ProtNLM"/>
    </source>
</evidence>
<proteinExistence type="predicted"/>
<dbReference type="InterPro" id="IPR025904">
    <property type="entry name" value="Tubulin-like"/>
</dbReference>
<dbReference type="Pfam" id="PF13809">
    <property type="entry name" value="Tubulin_2"/>
    <property type="match status" value="1"/>
</dbReference>
<dbReference type="Proteomes" id="UP000195106">
    <property type="component" value="Unassembled WGS sequence"/>
</dbReference>
<dbReference type="EMBL" id="MDHJ01000001">
    <property type="protein sequence ID" value="OUE07649.1"/>
    <property type="molecule type" value="Genomic_DNA"/>
</dbReference>
<evidence type="ECO:0000313" key="1">
    <source>
        <dbReference type="EMBL" id="OUE07649.1"/>
    </source>
</evidence>
<organism evidence="1 2">
    <name type="scientific">Clavibacter michiganensis</name>
    <dbReference type="NCBI Taxonomy" id="28447"/>
    <lineage>
        <taxon>Bacteria</taxon>
        <taxon>Bacillati</taxon>
        <taxon>Actinomycetota</taxon>
        <taxon>Actinomycetes</taxon>
        <taxon>Micrococcales</taxon>
        <taxon>Microbacteriaceae</taxon>
        <taxon>Clavibacter</taxon>
    </lineage>
</organism>
<gene>
    <name evidence="1" type="ORF">CMsap09_01775</name>
</gene>